<keyword evidence="2" id="KW-1185">Reference proteome</keyword>
<sequence length="95" mass="10887">MTLEQFEATLSDVSVPAGLSEPLASLWLVANDHWEEAHELVRHEMGAYAWVHAYLHRVEGVLWNADYWYGQAGKRRPDCSLHKEWRTIASALLQA</sequence>
<gene>
    <name evidence="1" type="ORF">QU481_01885</name>
</gene>
<evidence type="ECO:0000313" key="1">
    <source>
        <dbReference type="EMBL" id="MDN0073644.1"/>
    </source>
</evidence>
<organism evidence="1 2">
    <name type="scientific">Crenobacter oryzisoli</name>
    <dbReference type="NCBI Taxonomy" id="3056844"/>
    <lineage>
        <taxon>Bacteria</taxon>
        <taxon>Pseudomonadati</taxon>
        <taxon>Pseudomonadota</taxon>
        <taxon>Betaproteobacteria</taxon>
        <taxon>Neisseriales</taxon>
        <taxon>Neisseriaceae</taxon>
        <taxon>Crenobacter</taxon>
    </lineage>
</organism>
<proteinExistence type="predicted"/>
<reference evidence="1" key="1">
    <citation type="submission" date="2023-06" db="EMBL/GenBank/DDBJ databases">
        <authorList>
            <person name="Zhang S."/>
        </authorList>
    </citation>
    <scope>NUCLEOTIDE SEQUENCE</scope>
    <source>
        <strain evidence="1">SG2303</strain>
    </source>
</reference>
<evidence type="ECO:0000313" key="2">
    <source>
        <dbReference type="Proteomes" id="UP001168540"/>
    </source>
</evidence>
<comment type="caution">
    <text evidence="1">The sequence shown here is derived from an EMBL/GenBank/DDBJ whole genome shotgun (WGS) entry which is preliminary data.</text>
</comment>
<dbReference type="RefSeq" id="WP_289828173.1">
    <property type="nucleotide sequence ID" value="NZ_JAUEDK010000002.1"/>
</dbReference>
<name>A0ABT7XJ97_9NEIS</name>
<dbReference type="Proteomes" id="UP001168540">
    <property type="component" value="Unassembled WGS sequence"/>
</dbReference>
<dbReference type="EMBL" id="JAUEDK010000002">
    <property type="protein sequence ID" value="MDN0073644.1"/>
    <property type="molecule type" value="Genomic_DNA"/>
</dbReference>
<protein>
    <submittedName>
        <fullName evidence="1">Uncharacterized protein</fullName>
    </submittedName>
</protein>
<accession>A0ABT7XJ97</accession>